<comment type="similarity">
    <text evidence="3">Belongs to the universal ribosomal protein uS10 family.</text>
</comment>
<dbReference type="InterPro" id="IPR014729">
    <property type="entry name" value="Rossmann-like_a/b/a_fold"/>
</dbReference>
<evidence type="ECO:0000256" key="7">
    <source>
        <dbReference type="ARBA" id="ARBA00022840"/>
    </source>
</evidence>
<evidence type="ECO:0000256" key="1">
    <source>
        <dbReference type="ARBA" id="ARBA00004305"/>
    </source>
</evidence>
<comment type="subcellular location">
    <subcellularLocation>
        <location evidence="1">Mitochondrion matrix</location>
    </subcellularLocation>
</comment>
<keyword evidence="8" id="KW-0648">Protein biosynthesis</keyword>
<sequence>MTATLGLPDDEIDRLLSEAEARLSGNCSPDAAGAMTATTVPATVAAPVTASVAVTAGEHTAVADKKSEMLSLRVPQLAQKKKGPPDTLSEWYNLPRTNLTPELKRDLQVLRMRDVVAMGKQFFKRDTRKDFVPEYSQVGTIIAGATDGISGRLTRKERKRTIVEEVLSGENVNKFKSKYQDIQVQKSSGRKGILRAPSGWSRALLIFSVCAMRHLTTTREFTRRRPWYFGLPQRRCNTRRRSSGYLEHLESVTLSAGVMFLAELKFSAGADIDKNPDHSRAKNWCRARAIHPSSTSTTSKANATSIGRGRRPASLDAASHLCFGRTGRADEPTPAKSSAQPTATQSAATTSDSNATRVSRMPRALEALYLKPLRRQAEYGVPSCDLQLRSYSVRNLEFFCDFALRAAYYLNLPAYGPVPLPRLVERWTVPKSTFIFKKSQENFERITLRRLIQIRDGHPETVNLWLAFLQKHAYYGIGMKANIWEFSKLGVGKEMDKSIQETEKLLEDKWEHLGYMERRPEHRAKGKEPGEHQPPAAELAEYLAAERRRVFGGRLCPSLDASLSLITTPRSRRRRGKGPTYNGPSGARFTPANTKKASIDNGRSGHYNETAAAYDGDGMVIFSGIQPTGVPHLGNYLGAMREWKRLQDTAQPSTKLFFCVVDLHAMTVPRPREELYENRIQMLAALLAIGLDPKRCTIFFQSAVPGHAELQWILSCTASTGYLSRMTQWKSKMQLGEDASLNSAKARKHLKHGLFSYPILQAADVLLYRATHVPVGEDQRQHLEFARECVTNFNHAYRTDCLVPPTTLISPAKRVMSLTNPLQKMSKSDPSPKSRIHISDSPETINARIKGALTDSVSDTVTYDRDKRPGVANLLEMFASFDPQGRTPAELGDEMRGVRIVELKEMVADVICHELAQVRQDYLFYTSPEKRTRLRDLANYGNNRAAEAAAETMALVREAVGLNSI</sequence>
<keyword evidence="21" id="KW-1185">Reference proteome</keyword>
<dbReference type="FunFam" id="1.10.240.10:FF:000002">
    <property type="entry name" value="Tryptophan--tRNA ligase"/>
    <property type="match status" value="1"/>
</dbReference>
<evidence type="ECO:0000256" key="6">
    <source>
        <dbReference type="ARBA" id="ARBA00022741"/>
    </source>
</evidence>
<protein>
    <recommendedName>
        <fullName evidence="13">Small ribosomal subunit protein uS10m</fullName>
        <ecNumber evidence="4">6.1.1.2</ecNumber>
    </recommendedName>
    <alternativeName>
        <fullName evidence="14">37S ribosomal protein S10, mitochondrial</fullName>
    </alternativeName>
    <alternativeName>
        <fullName evidence="17">Mitochondrial ribosomal small subunit protein 10</fullName>
    </alternativeName>
    <alternativeName>
        <fullName evidence="16">Tryptophan--tRNA ligase, mitochondrial</fullName>
    </alternativeName>
    <alternativeName>
        <fullName evidence="12">Tryptophanyl-tRNA synthetase</fullName>
    </alternativeName>
</protein>
<dbReference type="Pfam" id="PF00338">
    <property type="entry name" value="Ribosomal_S10"/>
    <property type="match status" value="1"/>
</dbReference>
<comment type="caution">
    <text evidence="20">The sequence shown here is derived from an EMBL/GenBank/DDBJ whole genome shotgun (WGS) entry which is preliminary data.</text>
</comment>
<dbReference type="InterPro" id="IPR014810">
    <property type="entry name" value="Fcf2_C"/>
</dbReference>
<dbReference type="NCBIfam" id="TIGR00233">
    <property type="entry name" value="trpS"/>
    <property type="match status" value="1"/>
</dbReference>
<evidence type="ECO:0000256" key="15">
    <source>
        <dbReference type="ARBA" id="ARBA00049929"/>
    </source>
</evidence>
<dbReference type="PRINTS" id="PR01039">
    <property type="entry name" value="TRNASYNTHTRP"/>
</dbReference>
<feature type="domain" description="Small ribosomal subunit protein uS10" evidence="19">
    <location>
        <begin position="385"/>
        <end position="482"/>
    </location>
</feature>
<evidence type="ECO:0000256" key="5">
    <source>
        <dbReference type="ARBA" id="ARBA00022598"/>
    </source>
</evidence>
<evidence type="ECO:0000256" key="18">
    <source>
        <dbReference type="SAM" id="MobiDB-lite"/>
    </source>
</evidence>
<dbReference type="SMART" id="SM01403">
    <property type="entry name" value="Ribosomal_S10"/>
    <property type="match status" value="1"/>
</dbReference>
<gene>
    <name evidence="20" type="ORF">B0T15DRAFT_577627</name>
</gene>
<dbReference type="Pfam" id="PF08698">
    <property type="entry name" value="Fcf2"/>
    <property type="match status" value="1"/>
</dbReference>
<dbReference type="Gene3D" id="1.10.240.10">
    <property type="entry name" value="Tyrosyl-Transfer RNA Synthetase"/>
    <property type="match status" value="1"/>
</dbReference>
<keyword evidence="6" id="KW-0547">Nucleotide-binding</keyword>
<dbReference type="Gene3D" id="3.40.50.620">
    <property type="entry name" value="HUPs"/>
    <property type="match status" value="1"/>
</dbReference>
<dbReference type="InterPro" id="IPR024109">
    <property type="entry name" value="Trp-tRNA-ligase_bac-type"/>
</dbReference>
<keyword evidence="11" id="KW-0687">Ribonucleoprotein</keyword>
<dbReference type="SUPFAM" id="SSF54999">
    <property type="entry name" value="Ribosomal protein S10"/>
    <property type="match status" value="1"/>
</dbReference>
<dbReference type="FunFam" id="3.30.70.600:FF:000003">
    <property type="entry name" value="30S ribosomal protein S10"/>
    <property type="match status" value="1"/>
</dbReference>
<dbReference type="PROSITE" id="PS00178">
    <property type="entry name" value="AA_TRNA_LIGASE_I"/>
    <property type="match status" value="1"/>
</dbReference>
<accession>A0AAJ0GM83</accession>
<evidence type="ECO:0000256" key="2">
    <source>
        <dbReference type="ARBA" id="ARBA00005594"/>
    </source>
</evidence>
<evidence type="ECO:0000256" key="13">
    <source>
        <dbReference type="ARBA" id="ARBA00035261"/>
    </source>
</evidence>
<dbReference type="GO" id="GO:1990904">
    <property type="term" value="C:ribonucleoprotein complex"/>
    <property type="evidence" value="ECO:0007669"/>
    <property type="project" value="UniProtKB-KW"/>
</dbReference>
<feature type="region of interest" description="Disordered" evidence="18">
    <location>
        <begin position="287"/>
        <end position="313"/>
    </location>
</feature>
<evidence type="ECO:0000256" key="12">
    <source>
        <dbReference type="ARBA" id="ARBA00030268"/>
    </source>
</evidence>
<evidence type="ECO:0000256" key="16">
    <source>
        <dbReference type="ARBA" id="ARBA00069760"/>
    </source>
</evidence>
<dbReference type="Proteomes" id="UP001273166">
    <property type="component" value="Unassembled WGS sequence"/>
</dbReference>
<dbReference type="PANTHER" id="PTHR43766">
    <property type="entry name" value="TRYPTOPHAN--TRNA LIGASE, MITOCHONDRIAL"/>
    <property type="match status" value="1"/>
</dbReference>
<feature type="region of interest" description="Disordered" evidence="18">
    <location>
        <begin position="326"/>
        <end position="357"/>
    </location>
</feature>
<evidence type="ECO:0000256" key="3">
    <source>
        <dbReference type="ARBA" id="ARBA00007102"/>
    </source>
</evidence>
<evidence type="ECO:0000256" key="14">
    <source>
        <dbReference type="ARBA" id="ARBA00042916"/>
    </source>
</evidence>
<dbReference type="GO" id="GO:0004830">
    <property type="term" value="F:tryptophan-tRNA ligase activity"/>
    <property type="evidence" value="ECO:0007669"/>
    <property type="project" value="UniProtKB-EC"/>
</dbReference>
<evidence type="ECO:0000256" key="11">
    <source>
        <dbReference type="ARBA" id="ARBA00023274"/>
    </source>
</evidence>
<dbReference type="InterPro" id="IPR027486">
    <property type="entry name" value="Ribosomal_uS10_dom"/>
</dbReference>
<evidence type="ECO:0000313" key="21">
    <source>
        <dbReference type="Proteomes" id="UP001273166"/>
    </source>
</evidence>
<dbReference type="HAMAP" id="MF_00140_B">
    <property type="entry name" value="Trp_tRNA_synth_B"/>
    <property type="match status" value="1"/>
</dbReference>
<comment type="similarity">
    <text evidence="2">Belongs to the class-I aminoacyl-tRNA synthetase family.</text>
</comment>
<name>A0AAJ0GM83_9PEZI</name>
<dbReference type="InterPro" id="IPR036838">
    <property type="entry name" value="Ribosomal_uS10_dom_sf"/>
</dbReference>
<keyword evidence="10" id="KW-0030">Aminoacyl-tRNA synthetase</keyword>
<dbReference type="EMBL" id="JAUDZG010000007">
    <property type="protein sequence ID" value="KAK3302549.1"/>
    <property type="molecule type" value="Genomic_DNA"/>
</dbReference>
<dbReference type="GeneID" id="87889891"/>
<keyword evidence="5" id="KW-0436">Ligase</keyword>
<dbReference type="InterPro" id="IPR001848">
    <property type="entry name" value="Ribosomal_uS10"/>
</dbReference>
<feature type="compositionally biased region" description="Low complexity" evidence="18">
    <location>
        <begin position="337"/>
        <end position="356"/>
    </location>
</feature>
<organism evidence="20 21">
    <name type="scientific">Chaetomium strumarium</name>
    <dbReference type="NCBI Taxonomy" id="1170767"/>
    <lineage>
        <taxon>Eukaryota</taxon>
        <taxon>Fungi</taxon>
        <taxon>Dikarya</taxon>
        <taxon>Ascomycota</taxon>
        <taxon>Pezizomycotina</taxon>
        <taxon>Sordariomycetes</taxon>
        <taxon>Sordariomycetidae</taxon>
        <taxon>Sordariales</taxon>
        <taxon>Chaetomiaceae</taxon>
        <taxon>Chaetomium</taxon>
    </lineage>
</organism>
<dbReference type="HAMAP" id="MF_00508">
    <property type="entry name" value="Ribosomal_uS10"/>
    <property type="match status" value="1"/>
</dbReference>
<dbReference type="InterPro" id="IPR002306">
    <property type="entry name" value="Trp-tRNA-ligase"/>
</dbReference>
<evidence type="ECO:0000313" key="20">
    <source>
        <dbReference type="EMBL" id="KAK3302549.1"/>
    </source>
</evidence>
<dbReference type="InterPro" id="IPR002305">
    <property type="entry name" value="aa-tRNA-synth_Ic"/>
</dbReference>
<comment type="catalytic activity">
    <reaction evidence="15">
        <text>tRNA(Trp) + L-tryptophan + ATP = L-tryptophyl-tRNA(Trp) + AMP + diphosphate + H(+)</text>
        <dbReference type="Rhea" id="RHEA:24080"/>
        <dbReference type="Rhea" id="RHEA-COMP:9671"/>
        <dbReference type="Rhea" id="RHEA-COMP:9705"/>
        <dbReference type="ChEBI" id="CHEBI:15378"/>
        <dbReference type="ChEBI" id="CHEBI:30616"/>
        <dbReference type="ChEBI" id="CHEBI:33019"/>
        <dbReference type="ChEBI" id="CHEBI:57912"/>
        <dbReference type="ChEBI" id="CHEBI:78442"/>
        <dbReference type="ChEBI" id="CHEBI:78535"/>
        <dbReference type="ChEBI" id="CHEBI:456215"/>
        <dbReference type="EC" id="6.1.1.2"/>
    </reaction>
</comment>
<evidence type="ECO:0000256" key="9">
    <source>
        <dbReference type="ARBA" id="ARBA00022980"/>
    </source>
</evidence>
<dbReference type="GO" id="GO:0070183">
    <property type="term" value="P:mitochondrial tryptophanyl-tRNA aminoacylation"/>
    <property type="evidence" value="ECO:0007669"/>
    <property type="project" value="TreeGrafter"/>
</dbReference>
<dbReference type="FunFam" id="3.40.50.620:FF:000082">
    <property type="entry name" value="MSW1p Mitochondrial tryptophanyl-tRNA synthetase"/>
    <property type="match status" value="1"/>
</dbReference>
<dbReference type="RefSeq" id="XP_062718329.1">
    <property type="nucleotide sequence ID" value="XM_062871062.1"/>
</dbReference>
<evidence type="ECO:0000256" key="17">
    <source>
        <dbReference type="ARBA" id="ARBA00078476"/>
    </source>
</evidence>
<dbReference type="Gene3D" id="3.30.70.600">
    <property type="entry name" value="Ribosomal protein S10 domain"/>
    <property type="match status" value="1"/>
</dbReference>
<reference evidence="20" key="1">
    <citation type="journal article" date="2023" name="Mol. Phylogenet. Evol.">
        <title>Genome-scale phylogeny and comparative genomics of the fungal order Sordariales.</title>
        <authorList>
            <person name="Hensen N."/>
            <person name="Bonometti L."/>
            <person name="Westerberg I."/>
            <person name="Brannstrom I.O."/>
            <person name="Guillou S."/>
            <person name="Cros-Aarteil S."/>
            <person name="Calhoun S."/>
            <person name="Haridas S."/>
            <person name="Kuo A."/>
            <person name="Mondo S."/>
            <person name="Pangilinan J."/>
            <person name="Riley R."/>
            <person name="LaButti K."/>
            <person name="Andreopoulos B."/>
            <person name="Lipzen A."/>
            <person name="Chen C."/>
            <person name="Yan M."/>
            <person name="Daum C."/>
            <person name="Ng V."/>
            <person name="Clum A."/>
            <person name="Steindorff A."/>
            <person name="Ohm R.A."/>
            <person name="Martin F."/>
            <person name="Silar P."/>
            <person name="Natvig D.O."/>
            <person name="Lalanne C."/>
            <person name="Gautier V."/>
            <person name="Ament-Velasquez S.L."/>
            <person name="Kruys A."/>
            <person name="Hutchinson M.I."/>
            <person name="Powell A.J."/>
            <person name="Barry K."/>
            <person name="Miller A.N."/>
            <person name="Grigoriev I.V."/>
            <person name="Debuchy R."/>
            <person name="Gladieux P."/>
            <person name="Hiltunen Thoren M."/>
            <person name="Johannesson H."/>
        </authorList>
    </citation>
    <scope>NUCLEOTIDE SEQUENCE</scope>
    <source>
        <strain evidence="20">CBS 333.67</strain>
    </source>
</reference>
<dbReference type="GO" id="GO:0005759">
    <property type="term" value="C:mitochondrial matrix"/>
    <property type="evidence" value="ECO:0007669"/>
    <property type="project" value="UniProtKB-SubCell"/>
</dbReference>
<feature type="region of interest" description="Disordered" evidence="18">
    <location>
        <begin position="571"/>
        <end position="604"/>
    </location>
</feature>
<evidence type="ECO:0000256" key="8">
    <source>
        <dbReference type="ARBA" id="ARBA00022917"/>
    </source>
</evidence>
<dbReference type="SUPFAM" id="SSF52374">
    <property type="entry name" value="Nucleotidylyl transferase"/>
    <property type="match status" value="1"/>
</dbReference>
<evidence type="ECO:0000259" key="19">
    <source>
        <dbReference type="SMART" id="SM01403"/>
    </source>
</evidence>
<dbReference type="CDD" id="cd00806">
    <property type="entry name" value="TrpRS_core"/>
    <property type="match status" value="1"/>
</dbReference>
<keyword evidence="7" id="KW-0067">ATP-binding</keyword>
<dbReference type="GO" id="GO:0005524">
    <property type="term" value="F:ATP binding"/>
    <property type="evidence" value="ECO:0007669"/>
    <property type="project" value="UniProtKB-KW"/>
</dbReference>
<evidence type="ECO:0000256" key="10">
    <source>
        <dbReference type="ARBA" id="ARBA00023146"/>
    </source>
</evidence>
<keyword evidence="9" id="KW-0689">Ribosomal protein</keyword>
<evidence type="ECO:0000256" key="4">
    <source>
        <dbReference type="ARBA" id="ARBA00013161"/>
    </source>
</evidence>
<dbReference type="EC" id="6.1.1.2" evidence="4"/>
<reference evidence="20" key="2">
    <citation type="submission" date="2023-06" db="EMBL/GenBank/DDBJ databases">
        <authorList>
            <consortium name="Lawrence Berkeley National Laboratory"/>
            <person name="Mondo S.J."/>
            <person name="Hensen N."/>
            <person name="Bonometti L."/>
            <person name="Westerberg I."/>
            <person name="Brannstrom I.O."/>
            <person name="Guillou S."/>
            <person name="Cros-Aarteil S."/>
            <person name="Calhoun S."/>
            <person name="Haridas S."/>
            <person name="Kuo A."/>
            <person name="Pangilinan J."/>
            <person name="Riley R."/>
            <person name="Labutti K."/>
            <person name="Andreopoulos B."/>
            <person name="Lipzen A."/>
            <person name="Chen C."/>
            <person name="Yanf M."/>
            <person name="Daum C."/>
            <person name="Ng V."/>
            <person name="Clum A."/>
            <person name="Steindorff A."/>
            <person name="Ohm R."/>
            <person name="Martin F."/>
            <person name="Silar P."/>
            <person name="Natvig D."/>
            <person name="Lalanne C."/>
            <person name="Gautier V."/>
            <person name="Ament-Velasquez S.L."/>
            <person name="Kruys A."/>
            <person name="Hutchinson M.I."/>
            <person name="Powell A.J."/>
            <person name="Barry K."/>
            <person name="Miller A.N."/>
            <person name="Grigoriev I.V."/>
            <person name="Debuchy R."/>
            <person name="Gladieux P."/>
            <person name="Thoren M.H."/>
            <person name="Johannesson H."/>
        </authorList>
    </citation>
    <scope>NUCLEOTIDE SEQUENCE</scope>
    <source>
        <strain evidence="20">CBS 333.67</strain>
    </source>
</reference>
<dbReference type="PANTHER" id="PTHR43766:SF1">
    <property type="entry name" value="TRYPTOPHAN--TRNA LIGASE, MITOCHONDRIAL"/>
    <property type="match status" value="1"/>
</dbReference>
<dbReference type="GO" id="GO:0005840">
    <property type="term" value="C:ribosome"/>
    <property type="evidence" value="ECO:0007669"/>
    <property type="project" value="UniProtKB-KW"/>
</dbReference>
<dbReference type="AlphaFoldDB" id="A0AAJ0GM83"/>
<dbReference type="GO" id="GO:0003735">
    <property type="term" value="F:structural constituent of ribosome"/>
    <property type="evidence" value="ECO:0007669"/>
    <property type="project" value="InterPro"/>
</dbReference>
<proteinExistence type="inferred from homology"/>
<dbReference type="Pfam" id="PF00579">
    <property type="entry name" value="tRNA-synt_1b"/>
    <property type="match status" value="1"/>
</dbReference>
<dbReference type="InterPro" id="IPR050203">
    <property type="entry name" value="Trp-tRNA_synthetase"/>
</dbReference>
<dbReference type="InterPro" id="IPR001412">
    <property type="entry name" value="aa-tRNA-synth_I_CS"/>
</dbReference>